<feature type="domain" description="K+ potassium transporter integral membrane" evidence="2">
    <location>
        <begin position="3"/>
        <end position="45"/>
    </location>
</feature>
<comment type="caution">
    <text evidence="3">The sequence shown here is derived from an EMBL/GenBank/DDBJ whole genome shotgun (WGS) entry which is preliminary data.</text>
</comment>
<dbReference type="EMBL" id="JBBNAE010000008">
    <property type="protein sequence ID" value="KAK9103157.1"/>
    <property type="molecule type" value="Genomic_DNA"/>
</dbReference>
<name>A0AAP0F660_9MAGN</name>
<protein>
    <recommendedName>
        <fullName evidence="2">K+ potassium transporter integral membrane domain-containing protein</fullName>
    </recommendedName>
</protein>
<dbReference type="GO" id="GO:0015079">
    <property type="term" value="F:potassium ion transmembrane transporter activity"/>
    <property type="evidence" value="ECO:0007669"/>
    <property type="project" value="InterPro"/>
</dbReference>
<dbReference type="AlphaFoldDB" id="A0AAP0F660"/>
<dbReference type="InterPro" id="IPR053951">
    <property type="entry name" value="K_trans_N"/>
</dbReference>
<dbReference type="InterPro" id="IPR003855">
    <property type="entry name" value="K+_transporter"/>
</dbReference>
<dbReference type="Proteomes" id="UP001417504">
    <property type="component" value="Unassembled WGS sequence"/>
</dbReference>
<dbReference type="PANTHER" id="PTHR30540:SF94">
    <property type="entry name" value="POTASSIUM TRANSPORTER 5"/>
    <property type="match status" value="1"/>
</dbReference>
<evidence type="ECO:0000313" key="3">
    <source>
        <dbReference type="EMBL" id="KAK9103157.1"/>
    </source>
</evidence>
<organism evidence="3 4">
    <name type="scientific">Stephania japonica</name>
    <dbReference type="NCBI Taxonomy" id="461633"/>
    <lineage>
        <taxon>Eukaryota</taxon>
        <taxon>Viridiplantae</taxon>
        <taxon>Streptophyta</taxon>
        <taxon>Embryophyta</taxon>
        <taxon>Tracheophyta</taxon>
        <taxon>Spermatophyta</taxon>
        <taxon>Magnoliopsida</taxon>
        <taxon>Ranunculales</taxon>
        <taxon>Menispermaceae</taxon>
        <taxon>Menispermoideae</taxon>
        <taxon>Cissampelideae</taxon>
        <taxon>Stephania</taxon>
    </lineage>
</organism>
<evidence type="ECO:0000259" key="2">
    <source>
        <dbReference type="Pfam" id="PF02705"/>
    </source>
</evidence>
<proteinExistence type="inferred from homology"/>
<comment type="similarity">
    <text evidence="1">Belongs to the HAK/KUP transporter (TC 2.A.72.3) family.</text>
</comment>
<reference evidence="3 4" key="1">
    <citation type="submission" date="2024-01" db="EMBL/GenBank/DDBJ databases">
        <title>Genome assemblies of Stephania.</title>
        <authorList>
            <person name="Yang L."/>
        </authorList>
    </citation>
    <scope>NUCLEOTIDE SEQUENCE [LARGE SCALE GENOMIC DNA]</scope>
    <source>
        <strain evidence="3">QJT</strain>
        <tissue evidence="3">Leaf</tissue>
    </source>
</reference>
<keyword evidence="4" id="KW-1185">Reference proteome</keyword>
<dbReference type="GO" id="GO:0016020">
    <property type="term" value="C:membrane"/>
    <property type="evidence" value="ECO:0007669"/>
    <property type="project" value="InterPro"/>
</dbReference>
<dbReference type="PANTHER" id="PTHR30540">
    <property type="entry name" value="OSMOTIC STRESS POTASSIUM TRANSPORTER"/>
    <property type="match status" value="1"/>
</dbReference>
<accession>A0AAP0F660</accession>
<evidence type="ECO:0000313" key="4">
    <source>
        <dbReference type="Proteomes" id="UP001417504"/>
    </source>
</evidence>
<dbReference type="Pfam" id="PF02705">
    <property type="entry name" value="K_trans"/>
    <property type="match status" value="1"/>
</dbReference>
<gene>
    <name evidence="3" type="ORF">Sjap_020411</name>
</gene>
<sequence length="54" mass="5753">MKLQISFSSTVFPAILCAYAGQAACLTKFPGDVTDTFYKSIPVGMTSESEPKSS</sequence>
<evidence type="ECO:0000256" key="1">
    <source>
        <dbReference type="ARBA" id="ARBA00008440"/>
    </source>
</evidence>